<dbReference type="PANTHER" id="PTHR11469:SF1">
    <property type="entry name" value="GLUCOSE-6-PHOSPHATE ISOMERASE"/>
    <property type="match status" value="1"/>
</dbReference>
<comment type="pathway">
    <text evidence="6">Carbohydrate degradation; glycolysis; D-glyceraldehyde 3-phosphate and glycerone phosphate from D-glucose: step 2/4.</text>
</comment>
<gene>
    <name evidence="7" type="ORF">FYJ66_07035</name>
</gene>
<dbReference type="GO" id="GO:0005829">
    <property type="term" value="C:cytosol"/>
    <property type="evidence" value="ECO:0007669"/>
    <property type="project" value="TreeGrafter"/>
</dbReference>
<dbReference type="EMBL" id="VUNB01000005">
    <property type="protein sequence ID" value="MST69342.1"/>
    <property type="molecule type" value="Genomic_DNA"/>
</dbReference>
<dbReference type="EC" id="5.3.1.9" evidence="6"/>
<dbReference type="PROSITE" id="PS51463">
    <property type="entry name" value="P_GLUCOSE_ISOMERASE_3"/>
    <property type="match status" value="1"/>
</dbReference>
<comment type="similarity">
    <text evidence="1 6">Belongs to the GPI family.</text>
</comment>
<comment type="caution">
    <text evidence="7">The sequence shown here is derived from an EMBL/GenBank/DDBJ whole genome shotgun (WGS) entry which is preliminary data.</text>
</comment>
<protein>
    <recommendedName>
        <fullName evidence="6">Glucose-6-phosphate isomerase</fullName>
        <ecNumber evidence="6">5.3.1.9</ecNumber>
    </recommendedName>
</protein>
<dbReference type="AlphaFoldDB" id="A0A6A8M7M6"/>
<keyword evidence="3" id="KW-0963">Cytoplasm</keyword>
<evidence type="ECO:0000256" key="2">
    <source>
        <dbReference type="ARBA" id="ARBA00022432"/>
    </source>
</evidence>
<dbReference type="Pfam" id="PF00342">
    <property type="entry name" value="PGI"/>
    <property type="match status" value="1"/>
</dbReference>
<keyword evidence="5 6" id="KW-0413">Isomerase</keyword>
<keyword evidence="4 6" id="KW-0324">Glycolysis</keyword>
<dbReference type="Gene3D" id="3.40.50.10490">
    <property type="entry name" value="Glucose-6-phosphate isomerase like protein, domain 1"/>
    <property type="match status" value="2"/>
</dbReference>
<dbReference type="InterPro" id="IPR035476">
    <property type="entry name" value="SIS_PGI_1"/>
</dbReference>
<dbReference type="SUPFAM" id="SSF53697">
    <property type="entry name" value="SIS domain"/>
    <property type="match status" value="1"/>
</dbReference>
<evidence type="ECO:0000313" key="7">
    <source>
        <dbReference type="EMBL" id="MST69342.1"/>
    </source>
</evidence>
<dbReference type="CDD" id="cd05016">
    <property type="entry name" value="SIS_PGI_2"/>
    <property type="match status" value="1"/>
</dbReference>
<evidence type="ECO:0000256" key="1">
    <source>
        <dbReference type="ARBA" id="ARBA00006604"/>
    </source>
</evidence>
<reference evidence="7" key="1">
    <citation type="submission" date="2019-09" db="EMBL/GenBank/DDBJ databases">
        <title>In-depth cultivation of the pig gut microbiome towards novel bacterial diversity and tailored functional studies.</title>
        <authorList>
            <person name="Wylensek D."/>
            <person name="Hitch T.C.A."/>
            <person name="Clavel T."/>
        </authorList>
    </citation>
    <scope>NUCLEOTIDE SEQUENCE</scope>
    <source>
        <strain evidence="7">RF-744-FAT-WT-3</strain>
    </source>
</reference>
<sequence>MDIRVDISNSGIDNSEIAGCRERAQAELKKLWTGELHFTGWVKDPYEFTDEMIDELQETAEKIRKDSKYFLVLGVGGSFMGAKAVIDLLEPEGDNNTKVIFAGYNFSGRYLHQIMNTIGDSDFSICVISKSGSTTETLSAYGIFKELMIRKYGPEETARRTYVVTEHKSSFLFDQASAEGARIFDLALDIGGRYSVLTPVGLLPVAVAGIDIRKIMEGARSLASEEAFKGEALDYSIVRNLFYEKGKKIEVFEFFDPYCAYFGEWLKQLFGESEGKDGKGLFPASLMFSRDLHSMGQFLQQGTQCFFETFITVDEPGEDVQIPDSAMKPFAGKTIEKINKCAVNGVADAHTKAGIPVVRISVPEMNANVLGQMLYFFETQCAVSALLSGVDPFNQPGVEAYKKEMRSYIEAL</sequence>
<name>A0A6A8M7M6_9FIRM</name>
<dbReference type="InterPro" id="IPR001672">
    <property type="entry name" value="G6P_Isomerase"/>
</dbReference>
<dbReference type="PRINTS" id="PR00662">
    <property type="entry name" value="G6PISOMERASE"/>
</dbReference>
<evidence type="ECO:0000256" key="5">
    <source>
        <dbReference type="ARBA" id="ARBA00023235"/>
    </source>
</evidence>
<dbReference type="CDD" id="cd05015">
    <property type="entry name" value="SIS_PGI_1"/>
    <property type="match status" value="1"/>
</dbReference>
<dbReference type="GO" id="GO:0004347">
    <property type="term" value="F:glucose-6-phosphate isomerase activity"/>
    <property type="evidence" value="ECO:0007669"/>
    <property type="project" value="UniProtKB-EC"/>
</dbReference>
<dbReference type="PANTHER" id="PTHR11469">
    <property type="entry name" value="GLUCOSE-6-PHOSPHATE ISOMERASE"/>
    <property type="match status" value="1"/>
</dbReference>
<accession>A0A6A8M7M6</accession>
<evidence type="ECO:0000256" key="6">
    <source>
        <dbReference type="RuleBase" id="RU000612"/>
    </source>
</evidence>
<dbReference type="RefSeq" id="WP_154572810.1">
    <property type="nucleotide sequence ID" value="NZ_JAQXPA010000007.1"/>
</dbReference>
<proteinExistence type="inferred from homology"/>
<evidence type="ECO:0000256" key="4">
    <source>
        <dbReference type="ARBA" id="ARBA00023152"/>
    </source>
</evidence>
<keyword evidence="2 6" id="KW-0312">Gluconeogenesis</keyword>
<organism evidence="7">
    <name type="scientific">Baileyella intestinalis</name>
    <dbReference type="NCBI Taxonomy" id="2606709"/>
    <lineage>
        <taxon>Bacteria</taxon>
        <taxon>Bacillati</taxon>
        <taxon>Bacillota</taxon>
        <taxon>Clostridia</taxon>
        <taxon>Peptostreptococcales</taxon>
        <taxon>Anaerovoracaceae</taxon>
        <taxon>Baileyella</taxon>
    </lineage>
</organism>
<dbReference type="InterPro" id="IPR046348">
    <property type="entry name" value="SIS_dom_sf"/>
</dbReference>
<dbReference type="GO" id="GO:0006096">
    <property type="term" value="P:glycolytic process"/>
    <property type="evidence" value="ECO:0007669"/>
    <property type="project" value="UniProtKB-UniPathway"/>
</dbReference>
<evidence type="ECO:0000256" key="3">
    <source>
        <dbReference type="ARBA" id="ARBA00022490"/>
    </source>
</evidence>
<comment type="catalytic activity">
    <reaction evidence="6">
        <text>alpha-D-glucose 6-phosphate = beta-D-fructose 6-phosphate</text>
        <dbReference type="Rhea" id="RHEA:11816"/>
        <dbReference type="ChEBI" id="CHEBI:57634"/>
        <dbReference type="ChEBI" id="CHEBI:58225"/>
        <dbReference type="EC" id="5.3.1.9"/>
    </reaction>
</comment>
<dbReference type="GO" id="GO:0097367">
    <property type="term" value="F:carbohydrate derivative binding"/>
    <property type="evidence" value="ECO:0007669"/>
    <property type="project" value="InterPro"/>
</dbReference>
<dbReference type="GO" id="GO:0051156">
    <property type="term" value="P:glucose 6-phosphate metabolic process"/>
    <property type="evidence" value="ECO:0007669"/>
    <property type="project" value="TreeGrafter"/>
</dbReference>
<dbReference type="InterPro" id="IPR035482">
    <property type="entry name" value="SIS_PGI_2"/>
</dbReference>
<dbReference type="GO" id="GO:0048029">
    <property type="term" value="F:monosaccharide binding"/>
    <property type="evidence" value="ECO:0007669"/>
    <property type="project" value="TreeGrafter"/>
</dbReference>
<dbReference type="GO" id="GO:0006094">
    <property type="term" value="P:gluconeogenesis"/>
    <property type="evidence" value="ECO:0007669"/>
    <property type="project" value="UniProtKB-KW"/>
</dbReference>
<dbReference type="UniPathway" id="UPA00109">
    <property type="reaction ID" value="UER00181"/>
</dbReference>
<dbReference type="FunFam" id="3.40.50.10490:FF:000016">
    <property type="entry name" value="Glucose-6-phosphate isomerase"/>
    <property type="match status" value="1"/>
</dbReference>